<dbReference type="AlphaFoldDB" id="A0A915MSA3"/>
<sequence>IGWFPPCSVNEEVSDVSFESNNSSSELNYGTIELAGTSFEENVFFLLF</sequence>
<evidence type="ECO:0000313" key="1">
    <source>
        <dbReference type="Proteomes" id="UP000887561"/>
    </source>
</evidence>
<evidence type="ECO:0000313" key="2">
    <source>
        <dbReference type="WBParaSite" id="scaffold47537_cov305.g24700"/>
    </source>
</evidence>
<protein>
    <submittedName>
        <fullName evidence="2">Uncharacterized protein</fullName>
    </submittedName>
</protein>
<name>A0A915MSA3_MELJA</name>
<accession>A0A915MSA3</accession>
<proteinExistence type="predicted"/>
<dbReference type="WBParaSite" id="scaffold47537_cov305.g24700">
    <property type="protein sequence ID" value="scaffold47537_cov305.g24700"/>
    <property type="gene ID" value="scaffold47537_cov305.g24700"/>
</dbReference>
<reference evidence="2" key="1">
    <citation type="submission" date="2022-11" db="UniProtKB">
        <authorList>
            <consortium name="WormBaseParasite"/>
        </authorList>
    </citation>
    <scope>IDENTIFICATION</scope>
</reference>
<organism evidence="1 2">
    <name type="scientific">Meloidogyne javanica</name>
    <name type="common">Root-knot nematode worm</name>
    <dbReference type="NCBI Taxonomy" id="6303"/>
    <lineage>
        <taxon>Eukaryota</taxon>
        <taxon>Metazoa</taxon>
        <taxon>Ecdysozoa</taxon>
        <taxon>Nematoda</taxon>
        <taxon>Chromadorea</taxon>
        <taxon>Rhabditida</taxon>
        <taxon>Tylenchina</taxon>
        <taxon>Tylenchomorpha</taxon>
        <taxon>Tylenchoidea</taxon>
        <taxon>Meloidogynidae</taxon>
        <taxon>Meloidogyninae</taxon>
        <taxon>Meloidogyne</taxon>
        <taxon>Meloidogyne incognita group</taxon>
    </lineage>
</organism>
<keyword evidence="1" id="KW-1185">Reference proteome</keyword>
<dbReference type="Proteomes" id="UP000887561">
    <property type="component" value="Unplaced"/>
</dbReference>